<comment type="caution">
    <text evidence="1">The sequence shown here is derived from an EMBL/GenBank/DDBJ whole genome shotgun (WGS) entry which is preliminary data.</text>
</comment>
<dbReference type="Gene3D" id="3.10.129.10">
    <property type="entry name" value="Hotdog Thioesterase"/>
    <property type="match status" value="1"/>
</dbReference>
<reference evidence="2" key="1">
    <citation type="journal article" date="2019" name="Int. J. Syst. Evol. Microbiol.">
        <title>The Global Catalogue of Microorganisms (GCM) 10K type strain sequencing project: providing services to taxonomists for standard genome sequencing and annotation.</title>
        <authorList>
            <consortium name="The Broad Institute Genomics Platform"/>
            <consortium name="The Broad Institute Genome Sequencing Center for Infectious Disease"/>
            <person name="Wu L."/>
            <person name="Ma J."/>
        </authorList>
    </citation>
    <scope>NUCLEOTIDE SEQUENCE [LARGE SCALE GENOMIC DNA]</scope>
    <source>
        <strain evidence="2">KCTC 32255</strain>
    </source>
</reference>
<accession>A0ABW2C8P3</accession>
<proteinExistence type="predicted"/>
<gene>
    <name evidence="1" type="ORF">ACFQGD_25270</name>
</gene>
<protein>
    <submittedName>
        <fullName evidence="1">Uncharacterized protein</fullName>
    </submittedName>
</protein>
<dbReference type="RefSeq" id="WP_345401686.1">
    <property type="nucleotide sequence ID" value="NZ_BAABLA010000107.1"/>
</dbReference>
<dbReference type="EMBL" id="JBHSXX010000001">
    <property type="protein sequence ID" value="MFC6870449.1"/>
    <property type="molecule type" value="Genomic_DNA"/>
</dbReference>
<organism evidence="1 2">
    <name type="scientific">Haloechinothrix salitolerans</name>
    <dbReference type="NCBI Taxonomy" id="926830"/>
    <lineage>
        <taxon>Bacteria</taxon>
        <taxon>Bacillati</taxon>
        <taxon>Actinomycetota</taxon>
        <taxon>Actinomycetes</taxon>
        <taxon>Pseudonocardiales</taxon>
        <taxon>Pseudonocardiaceae</taxon>
        <taxon>Haloechinothrix</taxon>
    </lineage>
</organism>
<evidence type="ECO:0000313" key="1">
    <source>
        <dbReference type="EMBL" id="MFC6870449.1"/>
    </source>
</evidence>
<evidence type="ECO:0000313" key="2">
    <source>
        <dbReference type="Proteomes" id="UP001596337"/>
    </source>
</evidence>
<sequence>MNDTVTIAGRFNGPPRSANGGYACGITARAHTHGTAQTTLRVPPPVERPMRVDVSEDSASLYDGDTLVAQASPATVDVDLPTPVTPAEAKDAADHFDHDAYRAMHYFPTCFTCGPGRAEGDGLRLFPGRVNRPEPMIAWPWTPDPSLPREDGGLDPLILWAALDCPSGWATYYSRDPHPHVLGSLAARIERLPEPGEPTVVAGWPIADDGRKERSASTIWSTDGELLAVGAATWIALTEEQFARFRGAVS</sequence>
<name>A0ABW2C8P3_9PSEU</name>
<dbReference type="SUPFAM" id="SSF54637">
    <property type="entry name" value="Thioesterase/thiol ester dehydrase-isomerase"/>
    <property type="match status" value="1"/>
</dbReference>
<dbReference type="Proteomes" id="UP001596337">
    <property type="component" value="Unassembled WGS sequence"/>
</dbReference>
<keyword evidence="2" id="KW-1185">Reference proteome</keyword>
<dbReference type="InterPro" id="IPR029069">
    <property type="entry name" value="HotDog_dom_sf"/>
</dbReference>